<protein>
    <submittedName>
        <fullName evidence="2">Uncharacterized protein</fullName>
    </submittedName>
</protein>
<dbReference type="AlphaFoldDB" id="A0A0X3NJ85"/>
<name>A0A0X3NJ85_SCHSO</name>
<feature type="region of interest" description="Disordered" evidence="1">
    <location>
        <begin position="23"/>
        <end position="43"/>
    </location>
</feature>
<reference evidence="2" key="1">
    <citation type="submission" date="2016-01" db="EMBL/GenBank/DDBJ databases">
        <title>Reference transcriptome for the parasite Schistocephalus solidus: insights into the molecular evolution of parasitism.</title>
        <authorList>
            <person name="Hebert F.O."/>
            <person name="Grambauer S."/>
            <person name="Barber I."/>
            <person name="Landry C.R."/>
            <person name="Aubin-Horth N."/>
        </authorList>
    </citation>
    <scope>NUCLEOTIDE SEQUENCE</scope>
</reference>
<evidence type="ECO:0000256" key="1">
    <source>
        <dbReference type="SAM" id="MobiDB-lite"/>
    </source>
</evidence>
<dbReference type="EMBL" id="GEEE01023184">
    <property type="protein sequence ID" value="JAP40041.1"/>
    <property type="molecule type" value="Transcribed_RNA"/>
</dbReference>
<organism evidence="2">
    <name type="scientific">Schistocephalus solidus</name>
    <name type="common">Tapeworm</name>
    <dbReference type="NCBI Taxonomy" id="70667"/>
    <lineage>
        <taxon>Eukaryota</taxon>
        <taxon>Metazoa</taxon>
        <taxon>Spiralia</taxon>
        <taxon>Lophotrochozoa</taxon>
        <taxon>Platyhelminthes</taxon>
        <taxon>Cestoda</taxon>
        <taxon>Eucestoda</taxon>
        <taxon>Diphyllobothriidea</taxon>
        <taxon>Diphyllobothriidae</taxon>
        <taxon>Schistocephalus</taxon>
    </lineage>
</organism>
<sequence length="122" mass="13916">MRGWMRRGKVVTAKTKNVRRMGRCLTSKQRKTSDTDKQKGHETRTNLKLTLEIGFRSLYVLVLPSFVFLHDLGQVKRKISQLTVVTVAKNESGNDKIKVRIGSGCRAALRLDHCGQNNKMFK</sequence>
<feature type="compositionally biased region" description="Basic and acidic residues" evidence="1">
    <location>
        <begin position="31"/>
        <end position="43"/>
    </location>
</feature>
<accession>A0A0X3NJ85</accession>
<evidence type="ECO:0000313" key="2">
    <source>
        <dbReference type="EMBL" id="JAP40041.1"/>
    </source>
</evidence>
<gene>
    <name evidence="2" type="ORF">TR101365</name>
</gene>
<proteinExistence type="predicted"/>